<evidence type="ECO:0000256" key="1">
    <source>
        <dbReference type="SAM" id="MobiDB-lite"/>
    </source>
</evidence>
<accession>A0ABS4ZCN6</accession>
<reference evidence="2 3" key="1">
    <citation type="submission" date="2021-03" db="EMBL/GenBank/DDBJ databases">
        <title>Sequencing the genomes of 1000 actinobacteria strains.</title>
        <authorList>
            <person name="Klenk H.-P."/>
        </authorList>
    </citation>
    <scope>NUCLEOTIDE SEQUENCE [LARGE SCALE GENOMIC DNA]</scope>
    <source>
        <strain evidence="2 3">DSM 12936</strain>
    </source>
</reference>
<dbReference type="Proteomes" id="UP000758168">
    <property type="component" value="Unassembled WGS sequence"/>
</dbReference>
<gene>
    <name evidence="2" type="ORF">JOF54_003724</name>
</gene>
<organism evidence="2 3">
    <name type="scientific">Microlunatus capsulatus</name>
    <dbReference type="NCBI Taxonomy" id="99117"/>
    <lineage>
        <taxon>Bacteria</taxon>
        <taxon>Bacillati</taxon>
        <taxon>Actinomycetota</taxon>
        <taxon>Actinomycetes</taxon>
        <taxon>Propionibacteriales</taxon>
        <taxon>Propionibacteriaceae</taxon>
        <taxon>Microlunatus</taxon>
    </lineage>
</organism>
<evidence type="ECO:0000313" key="2">
    <source>
        <dbReference type="EMBL" id="MBP2418802.1"/>
    </source>
</evidence>
<dbReference type="RefSeq" id="WP_210058585.1">
    <property type="nucleotide sequence ID" value="NZ_BAAAMH010000007.1"/>
</dbReference>
<feature type="region of interest" description="Disordered" evidence="1">
    <location>
        <begin position="1"/>
        <end position="51"/>
    </location>
</feature>
<keyword evidence="3" id="KW-1185">Reference proteome</keyword>
<proteinExistence type="predicted"/>
<evidence type="ECO:0008006" key="4">
    <source>
        <dbReference type="Google" id="ProtNLM"/>
    </source>
</evidence>
<comment type="caution">
    <text evidence="2">The sequence shown here is derived from an EMBL/GenBank/DDBJ whole genome shotgun (WGS) entry which is preliminary data.</text>
</comment>
<sequence>MYEMYPQTWAQESARPADAERPRRRPRRPHPVLPAVIARQLESAEPGRPSA</sequence>
<protein>
    <recommendedName>
        <fullName evidence="4">Transposase</fullName>
    </recommendedName>
</protein>
<name>A0ABS4ZCN6_9ACTN</name>
<dbReference type="EMBL" id="JAGIOB010000001">
    <property type="protein sequence ID" value="MBP2418802.1"/>
    <property type="molecule type" value="Genomic_DNA"/>
</dbReference>
<evidence type="ECO:0000313" key="3">
    <source>
        <dbReference type="Proteomes" id="UP000758168"/>
    </source>
</evidence>